<evidence type="ECO:0000256" key="1">
    <source>
        <dbReference type="SAM" id="MobiDB-lite"/>
    </source>
</evidence>
<reference evidence="3 4" key="1">
    <citation type="submission" date="2021-08" db="EMBL/GenBank/DDBJ databases">
        <title>Draft Genome Sequence of Phanerochaete sordida strain YK-624.</title>
        <authorList>
            <person name="Mori T."/>
            <person name="Dohra H."/>
            <person name="Suzuki T."/>
            <person name="Kawagishi H."/>
            <person name="Hirai H."/>
        </authorList>
    </citation>
    <scope>NUCLEOTIDE SEQUENCE [LARGE SCALE GENOMIC DNA]</scope>
    <source>
        <strain evidence="3 4">YK-624</strain>
    </source>
</reference>
<evidence type="ECO:0000313" key="4">
    <source>
        <dbReference type="Proteomes" id="UP000703269"/>
    </source>
</evidence>
<dbReference type="OrthoDB" id="3176940at2759"/>
<accession>A0A9P3GG69</accession>
<gene>
    <name evidence="3" type="ORF">PsYK624_105250</name>
</gene>
<dbReference type="Pfam" id="PF20411">
    <property type="entry name" value="DUF6697"/>
    <property type="match status" value="1"/>
</dbReference>
<dbReference type="InterPro" id="IPR046520">
    <property type="entry name" value="DUF6697"/>
</dbReference>
<proteinExistence type="predicted"/>
<dbReference type="EMBL" id="BPQB01000039">
    <property type="protein sequence ID" value="GJE94356.1"/>
    <property type="molecule type" value="Genomic_DNA"/>
</dbReference>
<dbReference type="Proteomes" id="UP000703269">
    <property type="component" value="Unassembled WGS sequence"/>
</dbReference>
<name>A0A9P3GG69_9APHY</name>
<sequence length="312" mass="35500">MTDEQIQDALAGLKNSDAKIKKEFTFSDRILYRRLQKIGREIYPVDDSVNKYFLFSRYYFSNRYGGSFVATFPTMSEEKLQEHGLDDWAFPSLEYNPHAPQVPGAPGMFYVPDGHASGSWVSKVFRKRDSSTNRVFVRLDGGKWLYVGTYVFAPIESLTPAEFMDQPEEVKRTWAREIKSHSTWGNDVLARIYFRRRNGTEPTETELQQISANRSALNSVSEDEVVAAYSAGEEEFGVFSMTCTGYEADWIAELVADYPKWLKSRSKSSSKRKTATRTSQRKAKAVAPRVEIGPRMVTRAGAKRKVDKLGSE</sequence>
<evidence type="ECO:0000313" key="3">
    <source>
        <dbReference type="EMBL" id="GJE94356.1"/>
    </source>
</evidence>
<feature type="region of interest" description="Disordered" evidence="1">
    <location>
        <begin position="266"/>
        <end position="312"/>
    </location>
</feature>
<organism evidence="3 4">
    <name type="scientific">Phanerochaete sordida</name>
    <dbReference type="NCBI Taxonomy" id="48140"/>
    <lineage>
        <taxon>Eukaryota</taxon>
        <taxon>Fungi</taxon>
        <taxon>Dikarya</taxon>
        <taxon>Basidiomycota</taxon>
        <taxon>Agaricomycotina</taxon>
        <taxon>Agaricomycetes</taxon>
        <taxon>Polyporales</taxon>
        <taxon>Phanerochaetaceae</taxon>
        <taxon>Phanerochaete</taxon>
    </lineage>
</organism>
<protein>
    <recommendedName>
        <fullName evidence="2">DUF6697 domain-containing protein</fullName>
    </recommendedName>
</protein>
<evidence type="ECO:0000259" key="2">
    <source>
        <dbReference type="Pfam" id="PF20411"/>
    </source>
</evidence>
<keyword evidence="4" id="KW-1185">Reference proteome</keyword>
<dbReference type="AlphaFoldDB" id="A0A9P3GG69"/>
<comment type="caution">
    <text evidence="3">The sequence shown here is derived from an EMBL/GenBank/DDBJ whole genome shotgun (WGS) entry which is preliminary data.</text>
</comment>
<feature type="compositionally biased region" description="Basic residues" evidence="1">
    <location>
        <begin position="266"/>
        <end position="284"/>
    </location>
</feature>
<feature type="domain" description="DUF6697" evidence="2">
    <location>
        <begin position="55"/>
        <end position="256"/>
    </location>
</feature>